<dbReference type="Proteomes" id="UP000649328">
    <property type="component" value="Unassembled WGS sequence"/>
</dbReference>
<accession>A0A8H7GW75</accession>
<feature type="coiled-coil region" evidence="1">
    <location>
        <begin position="35"/>
        <end position="62"/>
    </location>
</feature>
<evidence type="ECO:0000256" key="1">
    <source>
        <dbReference type="SAM" id="Coils"/>
    </source>
</evidence>
<dbReference type="EMBL" id="JACBPP010000001">
    <property type="protein sequence ID" value="KAF8004593.1"/>
    <property type="molecule type" value="Genomic_DNA"/>
</dbReference>
<reference evidence="2" key="1">
    <citation type="submission" date="2020-10" db="EMBL/GenBank/DDBJ databases">
        <title>The Whole-Genome Sequence of Metschnikowia persimmonesis, a Novel Endophytic Yeast Species Isolated from Medicinal Plant Diospyros kaki Thumb.</title>
        <authorList>
            <person name="Rahmat E."/>
            <person name="Kang Y."/>
        </authorList>
    </citation>
    <scope>NUCLEOTIDE SEQUENCE</scope>
    <source>
        <strain evidence="2">KIOM G15050</strain>
    </source>
</reference>
<sequence>MSDLDSGLNVKLVDQDELESSLTKKANDALIAKENELDEKRLQKTTQELDKVQKKVSALETRLKNPRTKISLRRQLKDEIEWFQENEIAPLLQDVKDIKARLEAKSDSA</sequence>
<gene>
    <name evidence="2" type="ORF">HF325_000050</name>
</gene>
<keyword evidence="1" id="KW-0175">Coiled coil</keyword>
<comment type="caution">
    <text evidence="2">The sequence shown here is derived from an EMBL/GenBank/DDBJ whole genome shotgun (WGS) entry which is preliminary data.</text>
</comment>
<protein>
    <submittedName>
        <fullName evidence="2">Uncharacterized protein</fullName>
    </submittedName>
</protein>
<proteinExistence type="predicted"/>
<organism evidence="2 3">
    <name type="scientific">Metschnikowia pulcherrima</name>
    <dbReference type="NCBI Taxonomy" id="27326"/>
    <lineage>
        <taxon>Eukaryota</taxon>
        <taxon>Fungi</taxon>
        <taxon>Dikarya</taxon>
        <taxon>Ascomycota</taxon>
        <taxon>Saccharomycotina</taxon>
        <taxon>Pichiomycetes</taxon>
        <taxon>Metschnikowiaceae</taxon>
        <taxon>Metschnikowia</taxon>
    </lineage>
</organism>
<evidence type="ECO:0000313" key="2">
    <source>
        <dbReference type="EMBL" id="KAF8004593.1"/>
    </source>
</evidence>
<evidence type="ECO:0000313" key="3">
    <source>
        <dbReference type="Proteomes" id="UP000649328"/>
    </source>
</evidence>
<dbReference type="AlphaFoldDB" id="A0A8H7GW75"/>
<keyword evidence="3" id="KW-1185">Reference proteome</keyword>
<name>A0A8H7GW75_9ASCO</name>